<dbReference type="Proteomes" id="UP000789390">
    <property type="component" value="Unassembled WGS sequence"/>
</dbReference>
<organism evidence="2 3">
    <name type="scientific">Daphnia galeata</name>
    <dbReference type="NCBI Taxonomy" id="27404"/>
    <lineage>
        <taxon>Eukaryota</taxon>
        <taxon>Metazoa</taxon>
        <taxon>Ecdysozoa</taxon>
        <taxon>Arthropoda</taxon>
        <taxon>Crustacea</taxon>
        <taxon>Branchiopoda</taxon>
        <taxon>Diplostraca</taxon>
        <taxon>Cladocera</taxon>
        <taxon>Anomopoda</taxon>
        <taxon>Daphniidae</taxon>
        <taxon>Daphnia</taxon>
    </lineage>
</organism>
<dbReference type="AlphaFoldDB" id="A0A8J2S148"/>
<accession>A0A8J2S148</accession>
<evidence type="ECO:0000313" key="2">
    <source>
        <dbReference type="EMBL" id="CAH0107291.1"/>
    </source>
</evidence>
<sequence>MNTKSSLWVIFLFQMRNYIRKTARVQNVSRENVSKAIDMVRNHNWGVVDAAREFKLSERSLFRYLKVSANKEVDVDEDSLPLTCGYSSRKIFTADQEKELVAYITKASDIYFGLSPMEVRKLAFSFATFLECKMPKSWESTSAAGKDWFGSFIKRNPSLSIRKPEATSLARLLPTYPTPFGNLPCRKDEVGGARDLFLFLKTFFLLASDVRVGFMSPIKNGKVPLGFPCLLSDVQEMLVVRRNLVDSTLALSQARDTVEILKTSAAVQDITVETTHNPIDAAQGLQDETQERSLIRPETQKDNEIRTGPNESENEQSMSDDEDQEFSDKKVLHELQVQVEEELAQRRNSKEIGKGEKTISNMEDLKFSATRAAAAAEAGGVAAEAALAAAQSAKATVADALKPLMDAAATLVEAFKALMANDGAAAAKCETMGKKNLGTPGRHLDVEISAS</sequence>
<gene>
    <name evidence="2" type="ORF">DGAL_LOCUS10583</name>
</gene>
<feature type="compositionally biased region" description="Basic and acidic residues" evidence="1">
    <location>
        <begin position="289"/>
        <end position="305"/>
    </location>
</feature>
<feature type="region of interest" description="Disordered" evidence="1">
    <location>
        <begin position="278"/>
        <end position="327"/>
    </location>
</feature>
<proteinExistence type="predicted"/>
<dbReference type="EMBL" id="CAKKLH010000265">
    <property type="protein sequence ID" value="CAH0107291.1"/>
    <property type="molecule type" value="Genomic_DNA"/>
</dbReference>
<name>A0A8J2S148_9CRUS</name>
<keyword evidence="3" id="KW-1185">Reference proteome</keyword>
<evidence type="ECO:0008006" key="4">
    <source>
        <dbReference type="Google" id="ProtNLM"/>
    </source>
</evidence>
<dbReference type="OrthoDB" id="6369245at2759"/>
<feature type="compositionally biased region" description="Acidic residues" evidence="1">
    <location>
        <begin position="312"/>
        <end position="325"/>
    </location>
</feature>
<protein>
    <recommendedName>
        <fullName evidence="4">HTH CENPB-type domain-containing protein</fullName>
    </recommendedName>
</protein>
<comment type="caution">
    <text evidence="2">The sequence shown here is derived from an EMBL/GenBank/DDBJ whole genome shotgun (WGS) entry which is preliminary data.</text>
</comment>
<evidence type="ECO:0000256" key="1">
    <source>
        <dbReference type="SAM" id="MobiDB-lite"/>
    </source>
</evidence>
<reference evidence="2" key="1">
    <citation type="submission" date="2021-11" db="EMBL/GenBank/DDBJ databases">
        <authorList>
            <person name="Schell T."/>
        </authorList>
    </citation>
    <scope>NUCLEOTIDE SEQUENCE</scope>
    <source>
        <strain evidence="2">M5</strain>
    </source>
</reference>
<evidence type="ECO:0000313" key="3">
    <source>
        <dbReference type="Proteomes" id="UP000789390"/>
    </source>
</evidence>